<dbReference type="RefSeq" id="WP_272435934.1">
    <property type="nucleotide sequence ID" value="NZ_JAMQKB010000004.1"/>
</dbReference>
<reference evidence="2" key="1">
    <citation type="submission" date="2022-06" db="EMBL/GenBank/DDBJ databases">
        <title>Aquibacillus sp. a new bacterium isolated from soil saline samples.</title>
        <authorList>
            <person name="Galisteo C."/>
            <person name="De La Haba R."/>
            <person name="Sanchez-Porro C."/>
            <person name="Ventosa A."/>
        </authorList>
    </citation>
    <scope>NUCLEOTIDE SEQUENCE</scope>
    <source>
        <strain evidence="2">3ASR75-11</strain>
    </source>
</reference>
<sequence length="264" mass="31288">MKQKLSTLNEQVHLPQRRWIFSSNSYAGNVLHRTNPWIVVWWSMAFPGFGHLIINHYFWGFLLIAFEYLVNNLGHVNEAIYYSMIGEITKSKSILHVNWTFLYVLVYAFSMWDCYRRSIENNKVYELANKEKGYISTFQFSPLEINILEKKEPILACIWSSFGPGLGEFYLHKLPYFLVSLSWWLVVIFCSNIYEGVFHSMVGEISVTKDIVPPQWILFIPSIYCFSMYYSYTLAIENNKLFEKEKAMFLVQRYQEGDLNELYK</sequence>
<dbReference type="AlphaFoldDB" id="A0A9X3WTU7"/>
<feature type="transmembrane region" description="Helical" evidence="1">
    <location>
        <begin position="94"/>
        <end position="115"/>
    </location>
</feature>
<keyword evidence="1" id="KW-0472">Membrane</keyword>
<proteinExistence type="predicted"/>
<feature type="transmembrane region" description="Helical" evidence="1">
    <location>
        <begin position="39"/>
        <end position="59"/>
    </location>
</feature>
<dbReference type="EMBL" id="JAMQKB010000004">
    <property type="protein sequence ID" value="MDC3424131.1"/>
    <property type="molecule type" value="Genomic_DNA"/>
</dbReference>
<feature type="transmembrane region" description="Helical" evidence="1">
    <location>
        <begin position="214"/>
        <end position="236"/>
    </location>
</feature>
<gene>
    <name evidence="2" type="ORF">NC797_06365</name>
</gene>
<evidence type="ECO:0000313" key="3">
    <source>
        <dbReference type="Proteomes" id="UP001145050"/>
    </source>
</evidence>
<evidence type="ECO:0000313" key="2">
    <source>
        <dbReference type="EMBL" id="MDC3424131.1"/>
    </source>
</evidence>
<protein>
    <submittedName>
        <fullName evidence="2">Uncharacterized protein</fullName>
    </submittedName>
</protein>
<organism evidence="2 3">
    <name type="scientific">Terrihalobacillus insolitus</name>
    <dbReference type="NCBI Taxonomy" id="2950438"/>
    <lineage>
        <taxon>Bacteria</taxon>
        <taxon>Bacillati</taxon>
        <taxon>Bacillota</taxon>
        <taxon>Bacilli</taxon>
        <taxon>Bacillales</taxon>
        <taxon>Bacillaceae</taxon>
        <taxon>Terrihalobacillus</taxon>
    </lineage>
</organism>
<dbReference type="Proteomes" id="UP001145050">
    <property type="component" value="Unassembled WGS sequence"/>
</dbReference>
<keyword evidence="1" id="KW-0812">Transmembrane</keyword>
<feature type="transmembrane region" description="Helical" evidence="1">
    <location>
        <begin position="174"/>
        <end position="194"/>
    </location>
</feature>
<comment type="caution">
    <text evidence="2">The sequence shown here is derived from an EMBL/GenBank/DDBJ whole genome shotgun (WGS) entry which is preliminary data.</text>
</comment>
<evidence type="ECO:0000256" key="1">
    <source>
        <dbReference type="SAM" id="Phobius"/>
    </source>
</evidence>
<keyword evidence="1" id="KW-1133">Transmembrane helix</keyword>
<name>A0A9X3WTU7_9BACI</name>
<accession>A0A9X3WTU7</accession>
<keyword evidence="3" id="KW-1185">Reference proteome</keyword>